<dbReference type="GO" id="GO:0016020">
    <property type="term" value="C:membrane"/>
    <property type="evidence" value="ECO:0007669"/>
    <property type="project" value="UniProtKB-SubCell"/>
</dbReference>
<dbReference type="EMBL" id="JXLU01000050">
    <property type="protein sequence ID" value="KIO73306.1"/>
    <property type="molecule type" value="Genomic_DNA"/>
</dbReference>
<evidence type="ECO:0000256" key="4">
    <source>
        <dbReference type="ARBA" id="ARBA00022989"/>
    </source>
</evidence>
<feature type="transmembrane region" description="Helical" evidence="6">
    <location>
        <begin position="93"/>
        <end position="113"/>
    </location>
</feature>
<reference evidence="8 9" key="1">
    <citation type="submission" date="2015-01" db="EMBL/GenBank/DDBJ databases">
        <title>Draft Genome Sequences of Four Bacillus thermoamylovorans Strains, Isolated From Food Products.</title>
        <authorList>
            <person name="Krawcyk A.O."/>
            <person name="Berendsen E.M."/>
            <person name="Eijlander R.T."/>
            <person name="de Jong A."/>
            <person name="Wells-Bennik M."/>
            <person name="Kuipers O.P."/>
        </authorList>
    </citation>
    <scope>NUCLEOTIDE SEQUENCE [LARGE SCALE GENOMIC DNA]</scope>
    <source>
        <strain evidence="8 9">B4167</strain>
    </source>
</reference>
<evidence type="ECO:0000256" key="3">
    <source>
        <dbReference type="ARBA" id="ARBA00022692"/>
    </source>
</evidence>
<organism evidence="8 9">
    <name type="scientific">Caldibacillus thermoamylovorans</name>
    <dbReference type="NCBI Taxonomy" id="35841"/>
    <lineage>
        <taxon>Bacteria</taxon>
        <taxon>Bacillati</taxon>
        <taxon>Bacillota</taxon>
        <taxon>Bacilli</taxon>
        <taxon>Bacillales</taxon>
        <taxon>Bacillaceae</taxon>
        <taxon>Caldibacillus</taxon>
    </lineage>
</organism>
<dbReference type="InterPro" id="IPR007267">
    <property type="entry name" value="GtrA_DPMS_TM"/>
</dbReference>
<feature type="transmembrane region" description="Helical" evidence="6">
    <location>
        <begin position="31"/>
        <end position="50"/>
    </location>
</feature>
<evidence type="ECO:0000256" key="5">
    <source>
        <dbReference type="ARBA" id="ARBA00023136"/>
    </source>
</evidence>
<dbReference type="AlphaFoldDB" id="A0ABD4A8X7"/>
<dbReference type="Proteomes" id="UP000032076">
    <property type="component" value="Unassembled WGS sequence"/>
</dbReference>
<comment type="subcellular location">
    <subcellularLocation>
        <location evidence="1">Membrane</location>
        <topology evidence="1">Multi-pass membrane protein</topology>
    </subcellularLocation>
</comment>
<evidence type="ECO:0000259" key="7">
    <source>
        <dbReference type="Pfam" id="PF04138"/>
    </source>
</evidence>
<dbReference type="InterPro" id="IPR051401">
    <property type="entry name" value="GtrA_CellWall_Glycosyl"/>
</dbReference>
<proteinExistence type="inferred from homology"/>
<dbReference type="RefSeq" id="WP_041902399.1">
    <property type="nucleotide sequence ID" value="NZ_JXLT01000070.1"/>
</dbReference>
<evidence type="ECO:0000256" key="6">
    <source>
        <dbReference type="SAM" id="Phobius"/>
    </source>
</evidence>
<dbReference type="Pfam" id="PF04138">
    <property type="entry name" value="GtrA_DPMS_TM"/>
    <property type="match status" value="1"/>
</dbReference>
<protein>
    <recommendedName>
        <fullName evidence="7">GtrA/DPMS transmembrane domain-containing protein</fullName>
    </recommendedName>
</protein>
<sequence>MKTFIKFNIVGLMNTLITIISYNILVYFHVYYVVANIIGYLLGVLNSYFWNKNWVFENRSKGNVVFLKFLLVNLLTLGSNTLLLFYFVESIKLSPILSQILSTGIGMLVNFSLNKYWTFKNKQNTTE</sequence>
<keyword evidence="3 6" id="KW-0812">Transmembrane</keyword>
<evidence type="ECO:0000313" key="8">
    <source>
        <dbReference type="EMBL" id="KIO73306.1"/>
    </source>
</evidence>
<gene>
    <name evidence="8" type="ORF">B4167_2230</name>
</gene>
<evidence type="ECO:0000256" key="1">
    <source>
        <dbReference type="ARBA" id="ARBA00004141"/>
    </source>
</evidence>
<name>A0ABD4A8X7_9BACI</name>
<evidence type="ECO:0000313" key="9">
    <source>
        <dbReference type="Proteomes" id="UP000032076"/>
    </source>
</evidence>
<feature type="transmembrane region" description="Helical" evidence="6">
    <location>
        <begin position="7"/>
        <end position="25"/>
    </location>
</feature>
<keyword evidence="5 6" id="KW-0472">Membrane</keyword>
<accession>A0ABD4A8X7</accession>
<feature type="domain" description="GtrA/DPMS transmembrane" evidence="7">
    <location>
        <begin position="6"/>
        <end position="119"/>
    </location>
</feature>
<keyword evidence="4 6" id="KW-1133">Transmembrane helix</keyword>
<comment type="similarity">
    <text evidence="2">Belongs to the GtrA family.</text>
</comment>
<feature type="transmembrane region" description="Helical" evidence="6">
    <location>
        <begin position="62"/>
        <end position="87"/>
    </location>
</feature>
<dbReference type="PANTHER" id="PTHR38459">
    <property type="entry name" value="PROPHAGE BACTOPRENOL-LINKED GLUCOSE TRANSLOCASE HOMOLOG"/>
    <property type="match status" value="1"/>
</dbReference>
<dbReference type="PANTHER" id="PTHR38459:SF1">
    <property type="entry name" value="PROPHAGE BACTOPRENOL-LINKED GLUCOSE TRANSLOCASE HOMOLOG"/>
    <property type="match status" value="1"/>
</dbReference>
<comment type="caution">
    <text evidence="8">The sequence shown here is derived from an EMBL/GenBank/DDBJ whole genome shotgun (WGS) entry which is preliminary data.</text>
</comment>
<evidence type="ECO:0000256" key="2">
    <source>
        <dbReference type="ARBA" id="ARBA00009399"/>
    </source>
</evidence>